<dbReference type="GO" id="GO:0000723">
    <property type="term" value="P:telomere maintenance"/>
    <property type="evidence" value="ECO:0007669"/>
    <property type="project" value="EnsemblFungi"/>
</dbReference>
<dbReference type="GO" id="GO:0042800">
    <property type="term" value="F:histone H3K4 methyltransferase activity"/>
    <property type="evidence" value="ECO:0007669"/>
    <property type="project" value="EnsemblFungi"/>
</dbReference>
<dbReference type="GO" id="GO:0000781">
    <property type="term" value="C:chromosome, telomeric region"/>
    <property type="evidence" value="ECO:0007669"/>
    <property type="project" value="GOC"/>
</dbReference>
<evidence type="ECO:0000256" key="5">
    <source>
        <dbReference type="SAM" id="MobiDB-lite"/>
    </source>
</evidence>
<evidence type="ECO:0000256" key="1">
    <source>
        <dbReference type="ARBA" id="ARBA00004123"/>
    </source>
</evidence>
<dbReference type="SUPFAM" id="SSF50978">
    <property type="entry name" value="WD40 repeat-like"/>
    <property type="match status" value="1"/>
</dbReference>
<proteinExistence type="predicted"/>
<dbReference type="PANTHER" id="PTHR44040">
    <property type="entry name" value="RETINOBLASTOMA-BINDING PROTEIN 5"/>
    <property type="match status" value="1"/>
</dbReference>
<evidence type="ECO:0000256" key="2">
    <source>
        <dbReference type="ARBA" id="ARBA00022574"/>
    </source>
</evidence>
<feature type="region of interest" description="Disordered" evidence="5">
    <location>
        <begin position="1"/>
        <end position="50"/>
    </location>
</feature>
<dbReference type="PANTHER" id="PTHR44040:SF1">
    <property type="entry name" value="RETINOBLASTOMA-BINDING PROTEIN 5"/>
    <property type="match status" value="1"/>
</dbReference>
<comment type="subcellular location">
    <subcellularLocation>
        <location evidence="1">Nucleus</location>
    </subcellularLocation>
</comment>
<name>A0A167DEH8_9ASCO</name>
<keyword evidence="4" id="KW-0539">Nucleus</keyword>
<feature type="compositionally biased region" description="Acidic residues" evidence="5">
    <location>
        <begin position="28"/>
        <end position="37"/>
    </location>
</feature>
<dbReference type="Gene3D" id="2.130.10.10">
    <property type="entry name" value="YVTN repeat-like/Quinoprotein amine dehydrogenase"/>
    <property type="match status" value="1"/>
</dbReference>
<dbReference type="InterPro" id="IPR037850">
    <property type="entry name" value="RBBP5/Swd1"/>
</dbReference>
<evidence type="ECO:0000313" key="6">
    <source>
        <dbReference type="EMBL" id="ANB12824.1"/>
    </source>
</evidence>
<dbReference type="GeneID" id="30032860"/>
<dbReference type="SMART" id="SM00320">
    <property type="entry name" value="WD40"/>
    <property type="match status" value="2"/>
</dbReference>
<dbReference type="InterPro" id="IPR001680">
    <property type="entry name" value="WD40_rpt"/>
</dbReference>
<feature type="compositionally biased region" description="Basic and acidic residues" evidence="5">
    <location>
        <begin position="38"/>
        <end position="47"/>
    </location>
</feature>
<accession>A0A167DEH8</accession>
<dbReference type="Pfam" id="PF00400">
    <property type="entry name" value="WD40"/>
    <property type="match status" value="1"/>
</dbReference>
<feature type="compositionally biased region" description="Basic and acidic residues" evidence="5">
    <location>
        <begin position="16"/>
        <end position="27"/>
    </location>
</feature>
<dbReference type="EMBL" id="CP014501">
    <property type="protein sequence ID" value="ANB12824.1"/>
    <property type="molecule type" value="Genomic_DNA"/>
</dbReference>
<dbReference type="Proteomes" id="UP000189580">
    <property type="component" value="Chromosome a"/>
</dbReference>
<keyword evidence="7" id="KW-1185">Reference proteome</keyword>
<evidence type="ECO:0000256" key="4">
    <source>
        <dbReference type="ARBA" id="ARBA00023242"/>
    </source>
</evidence>
<evidence type="ECO:0000256" key="3">
    <source>
        <dbReference type="ARBA" id="ARBA00022737"/>
    </source>
</evidence>
<gene>
    <name evidence="6" type="primary">SWD1</name>
    <name evidence="6" type="ORF">AWJ20_1096</name>
</gene>
<reference evidence="6 7" key="1">
    <citation type="submission" date="2016-02" db="EMBL/GenBank/DDBJ databases">
        <title>Complete genome sequence and transcriptome regulation of the pentose utilising yeast Sugiyamaella lignohabitans.</title>
        <authorList>
            <person name="Bellasio M."/>
            <person name="Peymann A."/>
            <person name="Valli M."/>
            <person name="Sipitzky M."/>
            <person name="Graf A."/>
            <person name="Sauer M."/>
            <person name="Marx H."/>
            <person name="Mattanovich D."/>
        </authorList>
    </citation>
    <scope>NUCLEOTIDE SEQUENCE [LARGE SCALE GENOMIC DNA]</scope>
    <source>
        <strain evidence="6 7">CBS 10342</strain>
    </source>
</reference>
<dbReference type="OrthoDB" id="196858at2759"/>
<evidence type="ECO:0000313" key="7">
    <source>
        <dbReference type="Proteomes" id="UP000189580"/>
    </source>
</evidence>
<dbReference type="RefSeq" id="XP_018735301.1">
    <property type="nucleotide sequence ID" value="XM_018877949.1"/>
</dbReference>
<organism evidence="6 7">
    <name type="scientific">Sugiyamaella lignohabitans</name>
    <dbReference type="NCBI Taxonomy" id="796027"/>
    <lineage>
        <taxon>Eukaryota</taxon>
        <taxon>Fungi</taxon>
        <taxon>Dikarya</taxon>
        <taxon>Ascomycota</taxon>
        <taxon>Saccharomycotina</taxon>
        <taxon>Dipodascomycetes</taxon>
        <taxon>Dipodascales</taxon>
        <taxon>Trichomonascaceae</taxon>
        <taxon>Sugiyamaella</taxon>
    </lineage>
</organism>
<protein>
    <submittedName>
        <fullName evidence="6">COMPASS subunit protein SWD1</fullName>
    </submittedName>
</protein>
<dbReference type="GO" id="GO:0006355">
    <property type="term" value="P:regulation of DNA-templated transcription"/>
    <property type="evidence" value="ECO:0007669"/>
    <property type="project" value="EnsemblFungi"/>
</dbReference>
<keyword evidence="3" id="KW-0677">Repeat</keyword>
<dbReference type="InterPro" id="IPR036322">
    <property type="entry name" value="WD40_repeat_dom_sf"/>
</dbReference>
<dbReference type="AlphaFoldDB" id="A0A167DEH8"/>
<dbReference type="GO" id="GO:0031509">
    <property type="term" value="P:subtelomeric heterochromatin formation"/>
    <property type="evidence" value="ECO:0007669"/>
    <property type="project" value="EnsemblFungi"/>
</dbReference>
<keyword evidence="2" id="KW-0853">WD repeat</keyword>
<dbReference type="InterPro" id="IPR015943">
    <property type="entry name" value="WD40/YVTN_repeat-like_dom_sf"/>
</dbReference>
<dbReference type="KEGG" id="slb:AWJ20_1096"/>
<dbReference type="GO" id="GO:0048188">
    <property type="term" value="C:Set1C/COMPASS complex"/>
    <property type="evidence" value="ECO:0007669"/>
    <property type="project" value="EnsemblFungi"/>
</dbReference>
<sequence length="308" mass="34601">MPTVIDPLSAAASKSKAKEEDPDKMDVDSDQQVDQEVEEKPEVETNTKSKAGKQVTLVTEFTKKGDYILSGTNKGALNIIRTKDLELVRSFKISSSNIKQIRISSSGRSIVVNASDRTIRLFNSPDLSRMEPESWDMELEHKFHDVVNRLQWNSIAMSSSGEYVVATTYESAHDIYMWETSMGSLVKIYEGPKEELVDIEFHPNKAAVAATGLDTGAVYLWTYSIPQKWSALAPDFVELEENIEYEEREDEFDLVDEAAENKKKLDEEGGDVDVITIERNRGEYTEDSFVIPMSLGPVEDPPVSDDDD</sequence>